<keyword evidence="2" id="KW-1185">Reference proteome</keyword>
<reference evidence="1 2" key="1">
    <citation type="submission" date="2024-09" db="EMBL/GenBank/DDBJ databases">
        <title>Chromosome-scale assembly of Riccia fluitans.</title>
        <authorList>
            <person name="Paukszto L."/>
            <person name="Sawicki J."/>
            <person name="Karawczyk K."/>
            <person name="Piernik-Szablinska J."/>
            <person name="Szczecinska M."/>
            <person name="Mazdziarz M."/>
        </authorList>
    </citation>
    <scope>NUCLEOTIDE SEQUENCE [LARGE SCALE GENOMIC DNA]</scope>
    <source>
        <strain evidence="1">Rf_01</strain>
        <tissue evidence="1">Aerial parts of the thallus</tissue>
    </source>
</reference>
<sequence>ARSPVGLVSKLVERHNNVRESCPSTIKRNPESARKLEISVAVVSLFEEPQSVLLDKGHGDTGR</sequence>
<dbReference type="EMBL" id="JBHFFA010000001">
    <property type="protein sequence ID" value="KAL2649166.1"/>
    <property type="molecule type" value="Genomic_DNA"/>
</dbReference>
<accession>A0ABD1ZDT5</accession>
<feature type="non-terminal residue" evidence="1">
    <location>
        <position position="1"/>
    </location>
</feature>
<name>A0ABD1ZDT5_9MARC</name>
<protein>
    <submittedName>
        <fullName evidence="1">Uncharacterized protein</fullName>
    </submittedName>
</protein>
<comment type="caution">
    <text evidence="1">The sequence shown here is derived from an EMBL/GenBank/DDBJ whole genome shotgun (WGS) entry which is preliminary data.</text>
</comment>
<organism evidence="1 2">
    <name type="scientific">Riccia fluitans</name>
    <dbReference type="NCBI Taxonomy" id="41844"/>
    <lineage>
        <taxon>Eukaryota</taxon>
        <taxon>Viridiplantae</taxon>
        <taxon>Streptophyta</taxon>
        <taxon>Embryophyta</taxon>
        <taxon>Marchantiophyta</taxon>
        <taxon>Marchantiopsida</taxon>
        <taxon>Marchantiidae</taxon>
        <taxon>Marchantiales</taxon>
        <taxon>Ricciaceae</taxon>
        <taxon>Riccia</taxon>
    </lineage>
</organism>
<proteinExistence type="predicted"/>
<gene>
    <name evidence="1" type="ORF">R1flu_017294</name>
</gene>
<dbReference type="AlphaFoldDB" id="A0ABD1ZDT5"/>
<evidence type="ECO:0000313" key="2">
    <source>
        <dbReference type="Proteomes" id="UP001605036"/>
    </source>
</evidence>
<dbReference type="Proteomes" id="UP001605036">
    <property type="component" value="Unassembled WGS sequence"/>
</dbReference>
<evidence type="ECO:0000313" key="1">
    <source>
        <dbReference type="EMBL" id="KAL2649166.1"/>
    </source>
</evidence>